<dbReference type="EMBL" id="MIKG01000008">
    <property type="protein sequence ID" value="RAO68628.1"/>
    <property type="molecule type" value="Genomic_DNA"/>
</dbReference>
<dbReference type="GO" id="GO:0016491">
    <property type="term" value="F:oxidoreductase activity"/>
    <property type="evidence" value="ECO:0007669"/>
    <property type="project" value="InterPro"/>
</dbReference>
<sequence>MASSNNTMKAVVIHTQGGPEVLKVETRPIPTASPGQVLIRVKAFGLNRSEMFTRQGHSPGVEFPRVLGIEATGIVEHAPGGEFEKGQIVMTAMGGMGRQFDGGYAQYTVVPTNQVQAITVPTKLGWDVLGAMPEMLNTAYGAIIKSLEVKKGDRLLIRGGTTSVGLAALAIAKGLGAHVASTSRRPEREQMLRDYGADEFFVDDGAIAAQIKDDSQKFNKVLELVGVVTLKDSFQCTSKGGIVSMTGIVGNKWSIENFQAMEYIPKYRYLTTFGGWIEEFMSTPLNDIVQQVEAGTFKIKVGRVFHIDQIAEAHRCMDDNAAEGKIVVLTD</sequence>
<dbReference type="STRING" id="1196081.A0A364KYK0"/>
<dbReference type="OrthoDB" id="203908at2759"/>
<dbReference type="CDD" id="cd08243">
    <property type="entry name" value="quinone_oxidoreductase_like_1"/>
    <property type="match status" value="1"/>
</dbReference>
<dbReference type="RefSeq" id="XP_040733144.1">
    <property type="nucleotide sequence ID" value="XM_040877028.1"/>
</dbReference>
<dbReference type="SUPFAM" id="SSF50129">
    <property type="entry name" value="GroES-like"/>
    <property type="match status" value="1"/>
</dbReference>
<name>A0A364KYK0_TALAM</name>
<comment type="caution">
    <text evidence="3">The sequence shown here is derived from an EMBL/GenBank/DDBJ whole genome shotgun (WGS) entry which is preliminary data.</text>
</comment>
<evidence type="ECO:0000256" key="1">
    <source>
        <dbReference type="ARBA" id="ARBA00022857"/>
    </source>
</evidence>
<accession>A0A364KYK0</accession>
<dbReference type="Gene3D" id="3.40.50.720">
    <property type="entry name" value="NAD(P)-binding Rossmann-like Domain"/>
    <property type="match status" value="1"/>
</dbReference>
<dbReference type="Proteomes" id="UP000249363">
    <property type="component" value="Unassembled WGS sequence"/>
</dbReference>
<dbReference type="PANTHER" id="PTHR44154">
    <property type="entry name" value="QUINONE OXIDOREDUCTASE"/>
    <property type="match status" value="1"/>
</dbReference>
<organism evidence="3 4">
    <name type="scientific">Talaromyces amestolkiae</name>
    <dbReference type="NCBI Taxonomy" id="1196081"/>
    <lineage>
        <taxon>Eukaryota</taxon>
        <taxon>Fungi</taxon>
        <taxon>Dikarya</taxon>
        <taxon>Ascomycota</taxon>
        <taxon>Pezizomycotina</taxon>
        <taxon>Eurotiomycetes</taxon>
        <taxon>Eurotiomycetidae</taxon>
        <taxon>Eurotiales</taxon>
        <taxon>Trichocomaceae</taxon>
        <taxon>Talaromyces</taxon>
        <taxon>Talaromyces sect. Talaromyces</taxon>
    </lineage>
</organism>
<dbReference type="Pfam" id="PF08240">
    <property type="entry name" value="ADH_N"/>
    <property type="match status" value="1"/>
</dbReference>
<dbReference type="InterPro" id="IPR036291">
    <property type="entry name" value="NAD(P)-bd_dom_sf"/>
</dbReference>
<dbReference type="SMART" id="SM00829">
    <property type="entry name" value="PKS_ER"/>
    <property type="match status" value="1"/>
</dbReference>
<evidence type="ECO:0000313" key="3">
    <source>
        <dbReference type="EMBL" id="RAO68628.1"/>
    </source>
</evidence>
<feature type="domain" description="Enoyl reductase (ER)" evidence="2">
    <location>
        <begin position="17"/>
        <end position="328"/>
    </location>
</feature>
<evidence type="ECO:0000259" key="2">
    <source>
        <dbReference type="SMART" id="SM00829"/>
    </source>
</evidence>
<reference evidence="3 4" key="1">
    <citation type="journal article" date="2017" name="Biotechnol. Biofuels">
        <title>Differential beta-glucosidase expression as a function of carbon source availability in Talaromyces amestolkiae: a genomic and proteomic approach.</title>
        <authorList>
            <person name="de Eugenio L.I."/>
            <person name="Mendez-Liter J.A."/>
            <person name="Nieto-Dominguez M."/>
            <person name="Alonso L."/>
            <person name="Gil-Munoz J."/>
            <person name="Barriuso J."/>
            <person name="Prieto A."/>
            <person name="Martinez M.J."/>
        </authorList>
    </citation>
    <scope>NUCLEOTIDE SEQUENCE [LARGE SCALE GENOMIC DNA]</scope>
    <source>
        <strain evidence="3 4">CIB</strain>
    </source>
</reference>
<dbReference type="InterPro" id="IPR011032">
    <property type="entry name" value="GroES-like_sf"/>
</dbReference>
<gene>
    <name evidence="3" type="ORF">BHQ10_004640</name>
</gene>
<dbReference type="Pfam" id="PF13602">
    <property type="entry name" value="ADH_zinc_N_2"/>
    <property type="match status" value="1"/>
</dbReference>
<dbReference type="GeneID" id="63793856"/>
<dbReference type="InterPro" id="IPR013154">
    <property type="entry name" value="ADH-like_N"/>
</dbReference>
<protein>
    <recommendedName>
        <fullName evidence="2">Enoyl reductase (ER) domain-containing protein</fullName>
    </recommendedName>
</protein>
<dbReference type="InterPro" id="IPR051603">
    <property type="entry name" value="Zinc-ADH_QOR/CCCR"/>
</dbReference>
<keyword evidence="4" id="KW-1185">Reference proteome</keyword>
<keyword evidence="1" id="KW-0521">NADP</keyword>
<dbReference type="PANTHER" id="PTHR44154:SF1">
    <property type="entry name" value="QUINONE OXIDOREDUCTASE"/>
    <property type="match status" value="1"/>
</dbReference>
<dbReference type="SUPFAM" id="SSF51735">
    <property type="entry name" value="NAD(P)-binding Rossmann-fold domains"/>
    <property type="match status" value="1"/>
</dbReference>
<dbReference type="AlphaFoldDB" id="A0A364KYK0"/>
<dbReference type="InterPro" id="IPR020843">
    <property type="entry name" value="ER"/>
</dbReference>
<evidence type="ECO:0000313" key="4">
    <source>
        <dbReference type="Proteomes" id="UP000249363"/>
    </source>
</evidence>
<proteinExistence type="predicted"/>
<dbReference type="Gene3D" id="3.90.180.10">
    <property type="entry name" value="Medium-chain alcohol dehydrogenases, catalytic domain"/>
    <property type="match status" value="1"/>
</dbReference>